<organism evidence="1 2">
    <name type="scientific">Streptomyces puniciscabiei</name>
    <dbReference type="NCBI Taxonomy" id="164348"/>
    <lineage>
        <taxon>Bacteria</taxon>
        <taxon>Bacillati</taxon>
        <taxon>Actinomycetota</taxon>
        <taxon>Actinomycetes</taxon>
        <taxon>Kitasatosporales</taxon>
        <taxon>Streptomycetaceae</taxon>
        <taxon>Streptomyces</taxon>
    </lineage>
</organism>
<protein>
    <submittedName>
        <fullName evidence="1">L-rhamnose mutarotase</fullName>
    </submittedName>
</protein>
<dbReference type="EMBL" id="VFNX01000003">
    <property type="protein sequence ID" value="TQK80033.1"/>
    <property type="molecule type" value="Genomic_DNA"/>
</dbReference>
<dbReference type="SUPFAM" id="SSF54909">
    <property type="entry name" value="Dimeric alpha+beta barrel"/>
    <property type="match status" value="1"/>
</dbReference>
<dbReference type="STRING" id="164348.BFF78_04955"/>
<dbReference type="Proteomes" id="UP000318103">
    <property type="component" value="Unassembled WGS sequence"/>
</dbReference>
<dbReference type="GO" id="GO:0016857">
    <property type="term" value="F:racemase and epimerase activity, acting on carbohydrates and derivatives"/>
    <property type="evidence" value="ECO:0007669"/>
    <property type="project" value="InterPro"/>
</dbReference>
<sequence length="116" mass="12712">MRVALHTKVRPDRIAAYEAAHRAVPEELTRAIRAAGATSWTIWRWGSPRASEAERGGGSALFHLLDCADYGRLLAQLEQLPVNVAWQARTAELLDVVHDYSEGGGNAGLPVVWELP</sequence>
<dbReference type="RefSeq" id="WP_055708170.1">
    <property type="nucleotide sequence ID" value="NZ_JBPJFI010000002.1"/>
</dbReference>
<dbReference type="InterPro" id="IPR008000">
    <property type="entry name" value="Rham/fucose_mutarotase"/>
</dbReference>
<reference evidence="1 2" key="1">
    <citation type="submission" date="2019-06" db="EMBL/GenBank/DDBJ databases">
        <title>Sequencing the genomes of 1000 actinobacteria strains.</title>
        <authorList>
            <person name="Klenk H.-P."/>
        </authorList>
    </citation>
    <scope>NUCLEOTIDE SEQUENCE [LARGE SCALE GENOMIC DNA]</scope>
    <source>
        <strain evidence="1 2">DSM 41929</strain>
    </source>
</reference>
<comment type="caution">
    <text evidence="1">The sequence shown here is derived from an EMBL/GenBank/DDBJ whole genome shotgun (WGS) entry which is preliminary data.</text>
</comment>
<dbReference type="Pfam" id="PF05336">
    <property type="entry name" value="rhaM"/>
    <property type="match status" value="1"/>
</dbReference>
<proteinExistence type="predicted"/>
<evidence type="ECO:0000313" key="2">
    <source>
        <dbReference type="Proteomes" id="UP000318103"/>
    </source>
</evidence>
<dbReference type="InterPro" id="IPR011008">
    <property type="entry name" value="Dimeric_a/b-barrel"/>
</dbReference>
<gene>
    <name evidence="1" type="ORF">FB563_7196</name>
</gene>
<dbReference type="OrthoDB" id="3826869at2"/>
<keyword evidence="2" id="KW-1185">Reference proteome</keyword>
<accession>A0A542SZI7</accession>
<dbReference type="AlphaFoldDB" id="A0A542SZI7"/>
<name>A0A542SZI7_9ACTN</name>
<dbReference type="Gene3D" id="3.30.70.100">
    <property type="match status" value="1"/>
</dbReference>
<evidence type="ECO:0000313" key="1">
    <source>
        <dbReference type="EMBL" id="TQK80033.1"/>
    </source>
</evidence>